<dbReference type="GO" id="GO:0046872">
    <property type="term" value="F:metal ion binding"/>
    <property type="evidence" value="ECO:0007669"/>
    <property type="project" value="UniProtKB-UniRule"/>
</dbReference>
<feature type="active site" description="Proton acceptor" evidence="13">
    <location>
        <position position="79"/>
    </location>
</feature>
<keyword evidence="11" id="KW-0325">Glycoprotein</keyword>
<dbReference type="EMBL" id="JAUJYN010000002">
    <property type="protein sequence ID" value="KAK1279040.1"/>
    <property type="molecule type" value="Genomic_DNA"/>
</dbReference>
<dbReference type="InterPro" id="IPR019793">
    <property type="entry name" value="Peroxidases_heam-ligand_BS"/>
</dbReference>
<gene>
    <name evidence="21" type="ORF">QJS04_geneDACA015909</name>
</gene>
<dbReference type="PROSITE" id="PS00435">
    <property type="entry name" value="PEROXIDASE_1"/>
    <property type="match status" value="1"/>
</dbReference>
<evidence type="ECO:0000256" key="18">
    <source>
        <dbReference type="RuleBase" id="RU362060"/>
    </source>
</evidence>
<feature type="binding site" description="axial binding residue" evidence="15">
    <location>
        <position position="206"/>
    </location>
    <ligand>
        <name>heme b</name>
        <dbReference type="ChEBI" id="CHEBI:60344"/>
    </ligand>
    <ligandPart>
        <name>Fe</name>
        <dbReference type="ChEBI" id="CHEBI:18248"/>
    </ligandPart>
</feature>
<comment type="cofactor">
    <cofactor evidence="15 18">
        <name>heme b</name>
        <dbReference type="ChEBI" id="CHEBI:60344"/>
    </cofactor>
    <text evidence="15 18">Binds 1 heme b (iron(II)-protoporphyrin IX) group per subunit.</text>
</comment>
<dbReference type="SUPFAM" id="SSF48113">
    <property type="entry name" value="Heme-dependent peroxidases"/>
    <property type="match status" value="1"/>
</dbReference>
<evidence type="ECO:0000256" key="8">
    <source>
        <dbReference type="ARBA" id="ARBA00023002"/>
    </source>
</evidence>
<evidence type="ECO:0000256" key="10">
    <source>
        <dbReference type="ARBA" id="ARBA00023157"/>
    </source>
</evidence>
<keyword evidence="22" id="KW-1185">Reference proteome</keyword>
<comment type="cofactor">
    <cofactor evidence="15 18">
        <name>Ca(2+)</name>
        <dbReference type="ChEBI" id="CHEBI:29108"/>
    </cofactor>
    <text evidence="15 18">Binds 2 calcium ions per subunit.</text>
</comment>
<dbReference type="GO" id="GO:0140825">
    <property type="term" value="F:lactoperoxidase activity"/>
    <property type="evidence" value="ECO:0007669"/>
    <property type="project" value="UniProtKB-EC"/>
</dbReference>
<dbReference type="PROSITE" id="PS50873">
    <property type="entry name" value="PEROXIDASE_4"/>
    <property type="match status" value="1"/>
</dbReference>
<evidence type="ECO:0000256" key="19">
    <source>
        <dbReference type="SAM" id="MobiDB-lite"/>
    </source>
</evidence>
<feature type="binding site" evidence="15">
    <location>
        <position position="85"/>
    </location>
    <ligand>
        <name>Ca(2+)</name>
        <dbReference type="ChEBI" id="CHEBI:29108"/>
        <label>1</label>
    </ligand>
</feature>
<dbReference type="Gene3D" id="1.10.420.10">
    <property type="entry name" value="Peroxidase, domain 2"/>
    <property type="match status" value="1"/>
</dbReference>
<dbReference type="PROSITE" id="PS00436">
    <property type="entry name" value="PEROXIDASE_2"/>
    <property type="match status" value="1"/>
</dbReference>
<feature type="site" description="Transition state stabilizer" evidence="16">
    <location>
        <position position="75"/>
    </location>
</feature>
<keyword evidence="12 18" id="KW-0376">Hydrogen peroxide</keyword>
<feature type="binding site" evidence="15">
    <location>
        <position position="80"/>
    </location>
    <ligand>
        <name>Ca(2+)</name>
        <dbReference type="ChEBI" id="CHEBI:29108"/>
        <label>1</label>
    </ligand>
</feature>
<evidence type="ECO:0000256" key="12">
    <source>
        <dbReference type="ARBA" id="ARBA00023324"/>
    </source>
</evidence>
<dbReference type="InterPro" id="IPR000823">
    <property type="entry name" value="Peroxidase_pln"/>
</dbReference>
<comment type="function">
    <text evidence="18">Removal of H(2)O(2), oxidation of toxic reductants, biosynthesis and degradation of lignin, suberization, auxin catabolism, response to environmental stresses such as wounding, pathogen attack and oxidative stress.</text>
</comment>
<feature type="binding site" evidence="15">
    <location>
        <position position="89"/>
    </location>
    <ligand>
        <name>Ca(2+)</name>
        <dbReference type="ChEBI" id="CHEBI:29108"/>
        <label>1</label>
    </ligand>
</feature>
<feature type="binding site" evidence="15">
    <location>
        <position position="87"/>
    </location>
    <ligand>
        <name>Ca(2+)</name>
        <dbReference type="ChEBI" id="CHEBI:29108"/>
        <label>1</label>
    </ligand>
</feature>
<evidence type="ECO:0000313" key="22">
    <source>
        <dbReference type="Proteomes" id="UP001179952"/>
    </source>
</evidence>
<keyword evidence="18" id="KW-0964">Secreted</keyword>
<dbReference type="FunFam" id="1.10.420.10:FF:000006">
    <property type="entry name" value="Peroxidase"/>
    <property type="match status" value="1"/>
</dbReference>
<dbReference type="GO" id="GO:0006979">
    <property type="term" value="P:response to oxidative stress"/>
    <property type="evidence" value="ECO:0007669"/>
    <property type="project" value="UniProtKB-UniRule"/>
</dbReference>
<keyword evidence="5 18" id="KW-0349">Heme</keyword>
<evidence type="ECO:0000256" key="1">
    <source>
        <dbReference type="ARBA" id="ARBA00000189"/>
    </source>
</evidence>
<feature type="domain" description="Plant heme peroxidase family profile" evidence="20">
    <location>
        <begin position="52"/>
        <end position="275"/>
    </location>
</feature>
<evidence type="ECO:0000256" key="4">
    <source>
        <dbReference type="ARBA" id="ARBA00022559"/>
    </source>
</evidence>
<evidence type="ECO:0000256" key="2">
    <source>
        <dbReference type="ARBA" id="ARBA00006873"/>
    </source>
</evidence>
<reference evidence="21" key="2">
    <citation type="submission" date="2023-06" db="EMBL/GenBank/DDBJ databases">
        <authorList>
            <person name="Ma L."/>
            <person name="Liu K.-W."/>
            <person name="Li Z."/>
            <person name="Hsiao Y.-Y."/>
            <person name="Qi Y."/>
            <person name="Fu T."/>
            <person name="Tang G."/>
            <person name="Zhang D."/>
            <person name="Sun W.-H."/>
            <person name="Liu D.-K."/>
            <person name="Li Y."/>
            <person name="Chen G.-Z."/>
            <person name="Liu X.-D."/>
            <person name="Liao X.-Y."/>
            <person name="Jiang Y.-T."/>
            <person name="Yu X."/>
            <person name="Hao Y."/>
            <person name="Huang J."/>
            <person name="Zhao X.-W."/>
            <person name="Ke S."/>
            <person name="Chen Y.-Y."/>
            <person name="Wu W.-L."/>
            <person name="Hsu J.-L."/>
            <person name="Lin Y.-F."/>
            <person name="Huang M.-D."/>
            <person name="Li C.-Y."/>
            <person name="Huang L."/>
            <person name="Wang Z.-W."/>
            <person name="Zhao X."/>
            <person name="Zhong W.-Y."/>
            <person name="Peng D.-H."/>
            <person name="Ahmad S."/>
            <person name="Lan S."/>
            <person name="Zhang J.-S."/>
            <person name="Tsai W.-C."/>
            <person name="Van De Peer Y."/>
            <person name="Liu Z.-J."/>
        </authorList>
    </citation>
    <scope>NUCLEOTIDE SEQUENCE</scope>
    <source>
        <strain evidence="21">SCP</strain>
        <tissue evidence="21">Leaves</tissue>
    </source>
</reference>
<keyword evidence="8 18" id="KW-0560">Oxidoreductase</keyword>
<evidence type="ECO:0000256" key="9">
    <source>
        <dbReference type="ARBA" id="ARBA00023004"/>
    </source>
</evidence>
<dbReference type="InterPro" id="IPR002016">
    <property type="entry name" value="Haem_peroxidase"/>
</dbReference>
<name>A0AAV9BQZ4_ACOGR</name>
<keyword evidence="7 15" id="KW-0106">Calcium</keyword>
<feature type="binding site" evidence="15">
    <location>
        <position position="253"/>
    </location>
    <ligand>
        <name>Ca(2+)</name>
        <dbReference type="ChEBI" id="CHEBI:29108"/>
        <label>2</label>
    </ligand>
</feature>
<protein>
    <recommendedName>
        <fullName evidence="3 18">Peroxidase</fullName>
        <ecNumber evidence="3 18">1.11.1.7</ecNumber>
    </recommendedName>
</protein>
<dbReference type="PANTHER" id="PTHR31235">
    <property type="entry name" value="PEROXIDASE 25-RELATED"/>
    <property type="match status" value="1"/>
</dbReference>
<keyword evidence="6 15" id="KW-0479">Metal-binding</keyword>
<comment type="caution">
    <text evidence="21">The sequence shown here is derived from an EMBL/GenBank/DDBJ whole genome shotgun (WGS) entry which is preliminary data.</text>
</comment>
<comment type="similarity">
    <text evidence="18">Belongs to the peroxidase family. Classical plant (class III) peroxidase subfamily.</text>
</comment>
<evidence type="ECO:0000313" key="21">
    <source>
        <dbReference type="EMBL" id="KAK1279040.1"/>
    </source>
</evidence>
<feature type="disulfide bond" evidence="17">
    <location>
        <begin position="81"/>
        <end position="86"/>
    </location>
</feature>
<dbReference type="Pfam" id="PF00141">
    <property type="entry name" value="peroxidase"/>
    <property type="match status" value="1"/>
</dbReference>
<organism evidence="21 22">
    <name type="scientific">Acorus gramineus</name>
    <name type="common">Dwarf sweet flag</name>
    <dbReference type="NCBI Taxonomy" id="55184"/>
    <lineage>
        <taxon>Eukaryota</taxon>
        <taxon>Viridiplantae</taxon>
        <taxon>Streptophyta</taxon>
        <taxon>Embryophyta</taxon>
        <taxon>Tracheophyta</taxon>
        <taxon>Spermatophyta</taxon>
        <taxon>Magnoliopsida</taxon>
        <taxon>Liliopsida</taxon>
        <taxon>Acoraceae</taxon>
        <taxon>Acorus</taxon>
    </lineage>
</organism>
<evidence type="ECO:0000256" key="7">
    <source>
        <dbReference type="ARBA" id="ARBA00022837"/>
    </source>
</evidence>
<dbReference type="GO" id="GO:0005576">
    <property type="term" value="C:extracellular region"/>
    <property type="evidence" value="ECO:0007669"/>
    <property type="project" value="UniProtKB-SubCell"/>
</dbReference>
<keyword evidence="10 17" id="KW-1015">Disulfide bond</keyword>
<dbReference type="GO" id="GO:0020037">
    <property type="term" value="F:heme binding"/>
    <property type="evidence" value="ECO:0007669"/>
    <property type="project" value="UniProtKB-UniRule"/>
</dbReference>
<dbReference type="GO" id="GO:0042744">
    <property type="term" value="P:hydrogen peroxide catabolic process"/>
    <property type="evidence" value="ECO:0007669"/>
    <property type="project" value="UniProtKB-KW"/>
</dbReference>
<evidence type="ECO:0000256" key="11">
    <source>
        <dbReference type="ARBA" id="ARBA00023180"/>
    </source>
</evidence>
<sequence length="283" mass="31019">MPDAHEVGGGSEEEEDEDDVRQPHRDGGSIGRSSGGEFRRWRWRGGWIVRGESIVKTTVDEALSRNPGQGSGLIRLHFHDCFVRGCDGSVLIDSTARNKAEKESPTNKPSLRGFEVIDLAKARIEKACPRTVSCADIFTFAARDSVTRLGGFHYAIPAGRRDGTVSSMLEVLHNLPDPFSNVQNLKNRFGVKGLSMDEMVTLSGAHSIGVSHYTSSTRRLYPRQDTSIDPVFAAQLKANCPQNGSNSTTVQLDVVSPNQLDSNYYKNLQIRRGLVLLGSNSMA</sequence>
<evidence type="ECO:0000256" key="13">
    <source>
        <dbReference type="PIRSR" id="PIRSR600823-1"/>
    </source>
</evidence>
<feature type="binding site" evidence="15">
    <location>
        <position position="101"/>
    </location>
    <ligand>
        <name>Ca(2+)</name>
        <dbReference type="ChEBI" id="CHEBI:29108"/>
        <label>1</label>
    </ligand>
</feature>
<reference evidence="21" key="1">
    <citation type="journal article" date="2023" name="Nat. Commun.">
        <title>Diploid and tetraploid genomes of Acorus and the evolution of monocots.</title>
        <authorList>
            <person name="Ma L."/>
            <person name="Liu K.W."/>
            <person name="Li Z."/>
            <person name="Hsiao Y.Y."/>
            <person name="Qi Y."/>
            <person name="Fu T."/>
            <person name="Tang G.D."/>
            <person name="Zhang D."/>
            <person name="Sun W.H."/>
            <person name="Liu D.K."/>
            <person name="Li Y."/>
            <person name="Chen G.Z."/>
            <person name="Liu X.D."/>
            <person name="Liao X.Y."/>
            <person name="Jiang Y.T."/>
            <person name="Yu X."/>
            <person name="Hao Y."/>
            <person name="Huang J."/>
            <person name="Zhao X.W."/>
            <person name="Ke S."/>
            <person name="Chen Y.Y."/>
            <person name="Wu W.L."/>
            <person name="Hsu J.L."/>
            <person name="Lin Y.F."/>
            <person name="Huang M.D."/>
            <person name="Li C.Y."/>
            <person name="Huang L."/>
            <person name="Wang Z.W."/>
            <person name="Zhao X."/>
            <person name="Zhong W.Y."/>
            <person name="Peng D.H."/>
            <person name="Ahmad S."/>
            <person name="Lan S."/>
            <person name="Zhang J.S."/>
            <person name="Tsai W.C."/>
            <person name="Van de Peer Y."/>
            <person name="Liu Z.J."/>
        </authorList>
    </citation>
    <scope>NUCLEOTIDE SEQUENCE</scope>
    <source>
        <strain evidence="21">SCP</strain>
    </source>
</reference>
<evidence type="ECO:0000256" key="17">
    <source>
        <dbReference type="PIRSR" id="PIRSR600823-5"/>
    </source>
</evidence>
<dbReference type="AlphaFoldDB" id="A0AAV9BQZ4"/>
<feature type="binding site" evidence="14">
    <location>
        <position position="176"/>
    </location>
    <ligand>
        <name>substrate</name>
    </ligand>
</feature>
<dbReference type="InterPro" id="IPR019794">
    <property type="entry name" value="Peroxidases_AS"/>
</dbReference>
<feature type="binding site" evidence="15">
    <location>
        <position position="83"/>
    </location>
    <ligand>
        <name>Ca(2+)</name>
        <dbReference type="ChEBI" id="CHEBI:29108"/>
        <label>1</label>
    </ligand>
</feature>
<accession>A0AAV9BQZ4</accession>
<dbReference type="FunFam" id="1.10.520.10:FF:000028">
    <property type="entry name" value="Peroxidase"/>
    <property type="match status" value="1"/>
</dbReference>
<comment type="subcellular location">
    <subcellularLocation>
        <location evidence="18">Secreted</location>
    </subcellularLocation>
</comment>
<dbReference type="PRINTS" id="PR00458">
    <property type="entry name" value="PEROXIDASE"/>
</dbReference>
<evidence type="ECO:0000256" key="5">
    <source>
        <dbReference type="ARBA" id="ARBA00022617"/>
    </source>
</evidence>
<feature type="binding site" evidence="15">
    <location>
        <position position="261"/>
    </location>
    <ligand>
        <name>Ca(2+)</name>
        <dbReference type="ChEBI" id="CHEBI:29108"/>
        <label>2</label>
    </ligand>
</feature>
<evidence type="ECO:0000256" key="16">
    <source>
        <dbReference type="PIRSR" id="PIRSR600823-4"/>
    </source>
</evidence>
<comment type="similarity">
    <text evidence="2">Belongs to the peroxidase family. Ascorbate peroxidase subfamily.</text>
</comment>
<evidence type="ECO:0000256" key="6">
    <source>
        <dbReference type="ARBA" id="ARBA00022723"/>
    </source>
</evidence>
<evidence type="ECO:0000256" key="14">
    <source>
        <dbReference type="PIRSR" id="PIRSR600823-2"/>
    </source>
</evidence>
<dbReference type="EC" id="1.11.1.7" evidence="3 18"/>
<keyword evidence="9 15" id="KW-0408">Iron</keyword>
<evidence type="ECO:0000259" key="20">
    <source>
        <dbReference type="PROSITE" id="PS50873"/>
    </source>
</evidence>
<evidence type="ECO:0000256" key="15">
    <source>
        <dbReference type="PIRSR" id="PIRSR600823-3"/>
    </source>
</evidence>
<keyword evidence="4 18" id="KW-0575">Peroxidase</keyword>
<dbReference type="CDD" id="cd00693">
    <property type="entry name" value="secretory_peroxidase"/>
    <property type="match status" value="1"/>
</dbReference>
<feature type="region of interest" description="Disordered" evidence="19">
    <location>
        <begin position="1"/>
        <end position="35"/>
    </location>
</feature>
<dbReference type="Proteomes" id="UP001179952">
    <property type="component" value="Unassembled WGS sequence"/>
</dbReference>
<proteinExistence type="inferred from homology"/>
<dbReference type="Gene3D" id="1.10.520.10">
    <property type="match status" value="1"/>
</dbReference>
<evidence type="ECO:0000256" key="3">
    <source>
        <dbReference type="ARBA" id="ARBA00012313"/>
    </source>
</evidence>
<dbReference type="PRINTS" id="PR00461">
    <property type="entry name" value="PLPEROXIDASE"/>
</dbReference>
<dbReference type="InterPro" id="IPR010255">
    <property type="entry name" value="Haem_peroxidase_sf"/>
</dbReference>
<dbReference type="InterPro" id="IPR033905">
    <property type="entry name" value="Secretory_peroxidase"/>
</dbReference>
<comment type="catalytic activity">
    <reaction evidence="1 18">
        <text>2 a phenolic donor + H2O2 = 2 a phenolic radical donor + 2 H2O</text>
        <dbReference type="Rhea" id="RHEA:56136"/>
        <dbReference type="ChEBI" id="CHEBI:15377"/>
        <dbReference type="ChEBI" id="CHEBI:16240"/>
        <dbReference type="ChEBI" id="CHEBI:139520"/>
        <dbReference type="ChEBI" id="CHEBI:139521"/>
        <dbReference type="EC" id="1.11.1.7"/>
    </reaction>
</comment>